<evidence type="ECO:0000313" key="6">
    <source>
        <dbReference type="EMBL" id="MFL0268902.1"/>
    </source>
</evidence>
<evidence type="ECO:0000259" key="5">
    <source>
        <dbReference type="Pfam" id="PF04542"/>
    </source>
</evidence>
<evidence type="ECO:0000256" key="4">
    <source>
        <dbReference type="ARBA" id="ARBA00023163"/>
    </source>
</evidence>
<keyword evidence="3" id="KW-0238">DNA-binding</keyword>
<sequence>MNHHEIETCVIKAKTGNTEALLELIEQYKPFIFKTAKDYNIKGFDVYDLAQIGYITLINCAEKYKIGSHTFSSYAFNAIKNAFRYAARQNNKYSEEYSLNAPVQNDDFESSEYVECIASTENIEEKLIKLEVNKRLKSAIASLSEAELEFVIMVYFCNATVKTYAEKKGLSYIQAIRFKNKILEKLLYKMRTNPI</sequence>
<organism evidence="6 7">
    <name type="scientific">Candidatus Clostridium radicumherbarum</name>
    <dbReference type="NCBI Taxonomy" id="3381662"/>
    <lineage>
        <taxon>Bacteria</taxon>
        <taxon>Bacillati</taxon>
        <taxon>Bacillota</taxon>
        <taxon>Clostridia</taxon>
        <taxon>Eubacteriales</taxon>
        <taxon>Clostridiaceae</taxon>
        <taxon>Clostridium</taxon>
    </lineage>
</organism>
<keyword evidence="4" id="KW-0804">Transcription</keyword>
<dbReference type="PANTHER" id="PTHR30385">
    <property type="entry name" value="SIGMA FACTOR F FLAGELLAR"/>
    <property type="match status" value="1"/>
</dbReference>
<comment type="caution">
    <text evidence="6">The sequence shown here is derived from an EMBL/GenBank/DDBJ whole genome shotgun (WGS) entry which is preliminary data.</text>
</comment>
<dbReference type="Pfam" id="PF04542">
    <property type="entry name" value="Sigma70_r2"/>
    <property type="match status" value="1"/>
</dbReference>
<evidence type="ECO:0000313" key="7">
    <source>
        <dbReference type="Proteomes" id="UP001623661"/>
    </source>
</evidence>
<dbReference type="NCBIfam" id="TIGR02937">
    <property type="entry name" value="sigma70-ECF"/>
    <property type="match status" value="1"/>
</dbReference>
<dbReference type="EMBL" id="JBJHZY010000002">
    <property type="protein sequence ID" value="MFL0268902.1"/>
    <property type="molecule type" value="Genomic_DNA"/>
</dbReference>
<dbReference type="Proteomes" id="UP001623661">
    <property type="component" value="Unassembled WGS sequence"/>
</dbReference>
<reference evidence="6 7" key="1">
    <citation type="submission" date="2024-11" db="EMBL/GenBank/DDBJ databases">
        <authorList>
            <person name="Heng Y.C."/>
            <person name="Lim A.C.H."/>
            <person name="Lee J.K.Y."/>
            <person name="Kittelmann S."/>
        </authorList>
    </citation>
    <scope>NUCLEOTIDE SEQUENCE [LARGE SCALE GENOMIC DNA]</scope>
    <source>
        <strain evidence="6 7">WILCCON 0202</strain>
    </source>
</reference>
<dbReference type="InterPro" id="IPR014284">
    <property type="entry name" value="RNA_pol_sigma-70_dom"/>
</dbReference>
<dbReference type="SUPFAM" id="SSF88659">
    <property type="entry name" value="Sigma3 and sigma4 domains of RNA polymerase sigma factors"/>
    <property type="match status" value="1"/>
</dbReference>
<evidence type="ECO:0000256" key="3">
    <source>
        <dbReference type="ARBA" id="ARBA00023125"/>
    </source>
</evidence>
<dbReference type="Gene3D" id="1.20.140.160">
    <property type="match status" value="1"/>
</dbReference>
<dbReference type="InterPro" id="IPR013325">
    <property type="entry name" value="RNA_pol_sigma_r2"/>
</dbReference>
<dbReference type="InterPro" id="IPR007627">
    <property type="entry name" value="RNA_pol_sigma70_r2"/>
</dbReference>
<name>A0ABW8TTH7_9CLOT</name>
<keyword evidence="7" id="KW-1185">Reference proteome</keyword>
<gene>
    <name evidence="6" type="ORF">ACJDUH_12445</name>
</gene>
<dbReference type="Gene3D" id="1.10.1740.10">
    <property type="match status" value="1"/>
</dbReference>
<dbReference type="InterPro" id="IPR013324">
    <property type="entry name" value="RNA_pol_sigma_r3/r4-like"/>
</dbReference>
<dbReference type="SUPFAM" id="SSF88946">
    <property type="entry name" value="Sigma2 domain of RNA polymerase sigma factors"/>
    <property type="match status" value="1"/>
</dbReference>
<keyword evidence="1" id="KW-0805">Transcription regulation</keyword>
<keyword evidence="2" id="KW-0731">Sigma factor</keyword>
<protein>
    <submittedName>
        <fullName evidence="6">Sigma-70 family RNA polymerase sigma factor</fullName>
    </submittedName>
</protein>
<proteinExistence type="predicted"/>
<dbReference type="RefSeq" id="WP_406765523.1">
    <property type="nucleotide sequence ID" value="NZ_JBJHZY010000002.1"/>
</dbReference>
<evidence type="ECO:0000256" key="1">
    <source>
        <dbReference type="ARBA" id="ARBA00023015"/>
    </source>
</evidence>
<feature type="domain" description="RNA polymerase sigma-70 region 2" evidence="5">
    <location>
        <begin position="24"/>
        <end position="91"/>
    </location>
</feature>
<accession>A0ABW8TTH7</accession>
<evidence type="ECO:0000256" key="2">
    <source>
        <dbReference type="ARBA" id="ARBA00023082"/>
    </source>
</evidence>